<proteinExistence type="predicted"/>
<evidence type="ECO:0000313" key="5">
    <source>
        <dbReference type="EMBL" id="RKN48574.1"/>
    </source>
</evidence>
<comment type="caution">
    <text evidence="5">The sequence shown here is derived from an EMBL/GenBank/DDBJ whole genome shotgun (WGS) entry which is preliminary data.</text>
</comment>
<dbReference type="Proteomes" id="UP000281726">
    <property type="component" value="Unassembled WGS sequence"/>
</dbReference>
<name>A0A3A9ZLC3_9ACTN</name>
<dbReference type="EMBL" id="RBAK01000003">
    <property type="protein sequence ID" value="RKN48574.1"/>
    <property type="molecule type" value="Genomic_DNA"/>
</dbReference>
<dbReference type="PROSITE" id="PS01124">
    <property type="entry name" value="HTH_ARAC_FAMILY_2"/>
    <property type="match status" value="1"/>
</dbReference>
<dbReference type="GO" id="GO:0003700">
    <property type="term" value="F:DNA-binding transcription factor activity"/>
    <property type="evidence" value="ECO:0007669"/>
    <property type="project" value="InterPro"/>
</dbReference>
<gene>
    <name evidence="5" type="ORF">D7223_11380</name>
</gene>
<evidence type="ECO:0000256" key="3">
    <source>
        <dbReference type="ARBA" id="ARBA00023163"/>
    </source>
</evidence>
<dbReference type="OrthoDB" id="5464689at2"/>
<dbReference type="PANTHER" id="PTHR46796">
    <property type="entry name" value="HTH-TYPE TRANSCRIPTIONAL ACTIVATOR RHAS-RELATED"/>
    <property type="match status" value="1"/>
</dbReference>
<organism evidence="5 6">
    <name type="scientific">Micromonospora endolithica</name>
    <dbReference type="NCBI Taxonomy" id="230091"/>
    <lineage>
        <taxon>Bacteria</taxon>
        <taxon>Bacillati</taxon>
        <taxon>Actinomycetota</taxon>
        <taxon>Actinomycetes</taxon>
        <taxon>Micromonosporales</taxon>
        <taxon>Micromonosporaceae</taxon>
        <taxon>Micromonospora</taxon>
    </lineage>
</organism>
<dbReference type="InterPro" id="IPR050204">
    <property type="entry name" value="AraC_XylS_family_regulators"/>
</dbReference>
<dbReference type="SMART" id="SM00342">
    <property type="entry name" value="HTH_ARAC"/>
    <property type="match status" value="1"/>
</dbReference>
<keyword evidence="6" id="KW-1185">Reference proteome</keyword>
<feature type="domain" description="HTH araC/xylS-type" evidence="4">
    <location>
        <begin position="217"/>
        <end position="318"/>
    </location>
</feature>
<keyword evidence="2" id="KW-0238">DNA-binding</keyword>
<evidence type="ECO:0000256" key="1">
    <source>
        <dbReference type="ARBA" id="ARBA00023015"/>
    </source>
</evidence>
<keyword evidence="3" id="KW-0804">Transcription</keyword>
<dbReference type="InterPro" id="IPR018060">
    <property type="entry name" value="HTH_AraC"/>
</dbReference>
<dbReference type="InterPro" id="IPR018062">
    <property type="entry name" value="HTH_AraC-typ_CS"/>
</dbReference>
<dbReference type="RefSeq" id="WP_120727915.1">
    <property type="nucleotide sequence ID" value="NZ_RBAK01000003.1"/>
</dbReference>
<accession>A0A3A9ZLC3</accession>
<dbReference type="Gene3D" id="1.10.10.60">
    <property type="entry name" value="Homeodomain-like"/>
    <property type="match status" value="1"/>
</dbReference>
<sequence length="318" mass="34687">MATQAPLGRSFDSRDPDVIHDHLVHSYGTRLRITSGGAGYRLWHRRLDLGAFRLEETTQSGHLSVDVEGLPTVVVGEVRTATVSRACDGHEARFAPGDVYLAARPERACTLGWHPGRVTLSVLDVSLLSRVAADRAGRGTGPVRLSRLGAAPADLARHWHTSVAYLRDVFVATPDAAAEPLVRDAAARMLAAAVLTIFVPPDDPPIGPDRARGSTVRRAVAYMEENADRDIGVADVAAAVRATPRGLQLAFRRQLDVTPADYLRWIRLQRAHQDLLRSDPLRDTVAGIAHRWGYLSVSRFTARYRAVFGAPPSHTLRG</sequence>
<dbReference type="PANTHER" id="PTHR46796:SF12">
    <property type="entry name" value="HTH-TYPE DNA-BINDING TRANSCRIPTIONAL ACTIVATOR EUTR"/>
    <property type="match status" value="1"/>
</dbReference>
<evidence type="ECO:0000259" key="4">
    <source>
        <dbReference type="PROSITE" id="PS01124"/>
    </source>
</evidence>
<dbReference type="PROSITE" id="PS00041">
    <property type="entry name" value="HTH_ARAC_FAMILY_1"/>
    <property type="match status" value="1"/>
</dbReference>
<evidence type="ECO:0000313" key="6">
    <source>
        <dbReference type="Proteomes" id="UP000281726"/>
    </source>
</evidence>
<dbReference type="SUPFAM" id="SSF46689">
    <property type="entry name" value="Homeodomain-like"/>
    <property type="match status" value="2"/>
</dbReference>
<protein>
    <submittedName>
        <fullName evidence="5">AraC family transcriptional regulator</fullName>
    </submittedName>
</protein>
<reference evidence="5 6" key="1">
    <citation type="journal article" date="2004" name="Syst. Appl. Microbiol.">
        <title>Cryptoendolithic actinomycetes from antarctic sandstone rock samples: Micromonospora endolithica sp. nov. and two isolates related to Micromonospora coerulea Jensen 1932.</title>
        <authorList>
            <person name="Hirsch P."/>
            <person name="Mevs U."/>
            <person name="Kroppenstedt R.M."/>
            <person name="Schumann P."/>
            <person name="Stackebrandt E."/>
        </authorList>
    </citation>
    <scope>NUCLEOTIDE SEQUENCE [LARGE SCALE GENOMIC DNA]</scope>
    <source>
        <strain evidence="5 6">JCM 12677</strain>
    </source>
</reference>
<evidence type="ECO:0000256" key="2">
    <source>
        <dbReference type="ARBA" id="ARBA00023125"/>
    </source>
</evidence>
<keyword evidence="1" id="KW-0805">Transcription regulation</keyword>
<dbReference type="AlphaFoldDB" id="A0A3A9ZLC3"/>
<dbReference type="Pfam" id="PF12833">
    <property type="entry name" value="HTH_18"/>
    <property type="match status" value="1"/>
</dbReference>
<dbReference type="InterPro" id="IPR009057">
    <property type="entry name" value="Homeodomain-like_sf"/>
</dbReference>
<dbReference type="GO" id="GO:0043565">
    <property type="term" value="F:sequence-specific DNA binding"/>
    <property type="evidence" value="ECO:0007669"/>
    <property type="project" value="InterPro"/>
</dbReference>